<evidence type="ECO:0000256" key="1">
    <source>
        <dbReference type="ARBA" id="ARBA00023239"/>
    </source>
</evidence>
<dbReference type="Proteomes" id="UP001155145">
    <property type="component" value="Unassembled WGS sequence"/>
</dbReference>
<dbReference type="GO" id="GO:0016787">
    <property type="term" value="F:hydrolase activity"/>
    <property type="evidence" value="ECO:0007669"/>
    <property type="project" value="InterPro"/>
</dbReference>
<dbReference type="EMBL" id="JAJFZT010000003">
    <property type="protein sequence ID" value="MCC3272102.1"/>
    <property type="molecule type" value="Genomic_DNA"/>
</dbReference>
<keyword evidence="1" id="KW-0456">Lyase</keyword>
<dbReference type="RefSeq" id="WP_227928191.1">
    <property type="nucleotide sequence ID" value="NZ_CP094984.1"/>
</dbReference>
<dbReference type="EMBL" id="CP094984">
    <property type="protein sequence ID" value="UON92024.1"/>
    <property type="molecule type" value="Genomic_DNA"/>
</dbReference>
<protein>
    <submittedName>
        <fullName evidence="3">Amidohydrolase family protein</fullName>
    </submittedName>
</protein>
<dbReference type="PANTHER" id="PTHR21240">
    <property type="entry name" value="2-AMINO-3-CARBOXYLMUCONATE-6-SEMIALDEHYDE DECARBOXYLASE"/>
    <property type="match status" value="1"/>
</dbReference>
<sequence length="313" mass="34030">MVYEYGLDLATLDAIDMHVHIECSDHGHASLPPALTEASAKYFKSEDRSPSLDTIAERYREWRMAAVVFTVDATTALGHEPNPIEEIAEGAARNNDVLIPFGSVDPLQGARAVDRARMLVEDYGVKGFKFHPSLQGFDPSDPQFYPIYEAIQSLGVPALFHTGQNGMGAGLPGGYGIKLAYSNPMLLDAVAADFPELQVIMAHPSVPWQDEANSIATHKANVWIDLSGWSPKYFPESLVRASNSMLQDKVLFGTDYPLISPQKWLGAFEQQSFKDEVRPKILKENAIRLLGLDALPGPAAPQDALGTAGGPVA</sequence>
<feature type="domain" description="Amidohydrolase-related" evidence="2">
    <location>
        <begin position="15"/>
        <end position="292"/>
    </location>
</feature>
<dbReference type="Gene3D" id="3.20.20.140">
    <property type="entry name" value="Metal-dependent hydrolases"/>
    <property type="match status" value="1"/>
</dbReference>
<accession>A0A9X1M745</accession>
<dbReference type="CDD" id="cd01292">
    <property type="entry name" value="metallo-dependent_hydrolases"/>
    <property type="match status" value="1"/>
</dbReference>
<evidence type="ECO:0000313" key="6">
    <source>
        <dbReference type="Proteomes" id="UP001155145"/>
    </source>
</evidence>
<evidence type="ECO:0000313" key="5">
    <source>
        <dbReference type="Proteomes" id="UP000829758"/>
    </source>
</evidence>
<dbReference type="Pfam" id="PF04909">
    <property type="entry name" value="Amidohydro_2"/>
    <property type="match status" value="1"/>
</dbReference>
<dbReference type="GO" id="GO:0016831">
    <property type="term" value="F:carboxy-lyase activity"/>
    <property type="evidence" value="ECO:0007669"/>
    <property type="project" value="InterPro"/>
</dbReference>
<dbReference type="InterPro" id="IPR032466">
    <property type="entry name" value="Metal_Hydrolase"/>
</dbReference>
<evidence type="ECO:0000259" key="2">
    <source>
        <dbReference type="Pfam" id="PF04909"/>
    </source>
</evidence>
<reference evidence="3" key="1">
    <citation type="submission" date="2021-10" db="EMBL/GenBank/DDBJ databases">
        <title>Novel species in genus Arthrobacter.</title>
        <authorList>
            <person name="Liu Y."/>
        </authorList>
    </citation>
    <scope>NUCLEOTIDE SEQUENCE</scope>
    <source>
        <strain evidence="3">Zg-Y462</strain>
        <strain evidence="5">zg-Y462</strain>
    </source>
</reference>
<dbReference type="InterPro" id="IPR006680">
    <property type="entry name" value="Amidohydro-rel"/>
</dbReference>
<gene>
    <name evidence="3" type="ORF">LJ755_05080</name>
    <name evidence="4" type="ORF">MUK71_15840</name>
</gene>
<dbReference type="Proteomes" id="UP000829758">
    <property type="component" value="Chromosome"/>
</dbReference>
<dbReference type="InterPro" id="IPR032465">
    <property type="entry name" value="ACMSD"/>
</dbReference>
<evidence type="ECO:0000313" key="4">
    <source>
        <dbReference type="EMBL" id="UON92024.1"/>
    </source>
</evidence>
<dbReference type="SUPFAM" id="SSF51556">
    <property type="entry name" value="Metallo-dependent hydrolases"/>
    <property type="match status" value="1"/>
</dbReference>
<dbReference type="PANTHER" id="PTHR21240:SF19">
    <property type="entry name" value="CATALYTIC_ HYDROLASE"/>
    <property type="match status" value="1"/>
</dbReference>
<evidence type="ECO:0000313" key="3">
    <source>
        <dbReference type="EMBL" id="MCC3272102.1"/>
    </source>
</evidence>
<proteinExistence type="predicted"/>
<dbReference type="AlphaFoldDB" id="A0A9X1M745"/>
<organism evidence="3 6">
    <name type="scientific">Arthrobacter zhangbolii</name>
    <dbReference type="NCBI Taxonomy" id="2886936"/>
    <lineage>
        <taxon>Bacteria</taxon>
        <taxon>Bacillati</taxon>
        <taxon>Actinomycetota</taxon>
        <taxon>Actinomycetes</taxon>
        <taxon>Micrococcales</taxon>
        <taxon>Micrococcaceae</taxon>
        <taxon>Arthrobacter</taxon>
    </lineage>
</organism>
<name>A0A9X1M745_9MICC</name>
<keyword evidence="5" id="KW-1185">Reference proteome</keyword>